<dbReference type="NCBIfam" id="TIGR03960">
    <property type="entry name" value="rSAM_fuse_unch"/>
    <property type="match status" value="1"/>
</dbReference>
<dbReference type="InterPro" id="IPR058240">
    <property type="entry name" value="rSAM_sf"/>
</dbReference>
<dbReference type="PANTHER" id="PTHR42731">
    <property type="entry name" value="SLL1084 PROTEIN"/>
    <property type="match status" value="1"/>
</dbReference>
<gene>
    <name evidence="2" type="ORF">FIM25_05990</name>
</gene>
<organism evidence="2 3">
    <name type="scientific">Desulfobotulus mexicanus</name>
    <dbReference type="NCBI Taxonomy" id="2586642"/>
    <lineage>
        <taxon>Bacteria</taxon>
        <taxon>Pseudomonadati</taxon>
        <taxon>Thermodesulfobacteriota</taxon>
        <taxon>Desulfobacteria</taxon>
        <taxon>Desulfobacterales</taxon>
        <taxon>Desulfobacteraceae</taxon>
        <taxon>Desulfobotulus</taxon>
    </lineage>
</organism>
<dbReference type="Proteomes" id="UP000321899">
    <property type="component" value="Unassembled WGS sequence"/>
</dbReference>
<dbReference type="InterPro" id="IPR045784">
    <property type="entry name" value="Radical_SAM_N2"/>
</dbReference>
<reference evidence="2 3" key="1">
    <citation type="submission" date="2019-06" db="EMBL/GenBank/DDBJ databases">
        <title>Desulfobotulus mexicanus sp. nov., a novel sulfate-reducing bacterium isolated from the sediment of an alkaline crater lake in Mexico.</title>
        <authorList>
            <person name="Hirschler-Rea A."/>
        </authorList>
    </citation>
    <scope>NUCLEOTIDE SEQUENCE [LARGE SCALE GENOMIC DNA]</scope>
    <source>
        <strain evidence="2 3">PAR22N</strain>
    </source>
</reference>
<feature type="domain" description="Radical SAM core" evidence="1">
    <location>
        <begin position="252"/>
        <end position="492"/>
    </location>
</feature>
<dbReference type="CDD" id="cd01335">
    <property type="entry name" value="Radical_SAM"/>
    <property type="match status" value="1"/>
</dbReference>
<evidence type="ECO:0000259" key="1">
    <source>
        <dbReference type="PROSITE" id="PS51918"/>
    </source>
</evidence>
<sequence>MSLSSHQFESILSRVEKPSRYLGTEVNSIRKEGANYFRVGLAFPDMYEIGASHFGLQILYDILNRDESIAAERIYVPAPDMAALLREANLSLMTLETRTPIADLDILGISLLYELNYTGVLEILNLAGLPFYSHERNETHPLIIAGGPCVCNPEPMAPFFDAMLMGDGEEQLLQLCRSVQEFKKTGGGTRRELLKKLALMDGVYVPSFYTPSWDEKGLQRLEPEEGQPPSVKKAVLASLEAAPVPLRPVLPFTNPVHDRLRLEIARGCTRGCRFCQAGMLYRPVRERSMERLLQITEVALAATGYDEMSLLSLSTGDYGCLADLMEHLMDRYAGEQRAISLPSIRAGRLTPELMEQIKKVRKTGFTIAPEAGSQRLRDVINKNITEEEIVNTVRDAVSLGWNQIKLYFMVGLPTETDEDLQAIVDLADKLRRFRTPQGKWGQVTVSVGTFIPKPHAPFQWAGMISLDEAMEKFRFLRSRLKMPGVQFKWQHPASSHLEALFSRGDRRMASLLVRAWEKGCVLDGWSDYFKQHLWDEAIAEEGLDVDFFVSRQRSLDEPLPWDVMDIRVTKDFLKSEWEKAFAMTLTPDCREGSCAGCGICDFDTIEPKLFSEVRTEKAAPPRMPQHFRSLKVNFEKTGPARFFGHLEMIQILLKALRMAGVTFKFSIGFNPKPEIRFGDTLPLGMASLCENFTLTAGAEISAEGLEDRVNPFLPQGLKITACREARPGEKEDPVLYYEVRSTDPFDPQKLEAFAVKEEWILEKPGKKGKVRLLDIKKFIVHMDITEERVLSLSLRSWEERTLRPAQVLTAVFDMTPEAVSNLEIIKVYAG</sequence>
<dbReference type="Gene3D" id="3.80.30.20">
    <property type="entry name" value="tm_1862 like domain"/>
    <property type="match status" value="1"/>
</dbReference>
<dbReference type="SMART" id="SM00729">
    <property type="entry name" value="Elp3"/>
    <property type="match status" value="1"/>
</dbReference>
<dbReference type="RefSeq" id="WP_139447305.1">
    <property type="nucleotide sequence ID" value="NZ_VDMB01000005.1"/>
</dbReference>
<dbReference type="Pfam" id="PF19864">
    <property type="entry name" value="Radical_SAM_N2"/>
    <property type="match status" value="1"/>
</dbReference>
<dbReference type="InterPro" id="IPR006638">
    <property type="entry name" value="Elp3/MiaA/NifB-like_rSAM"/>
</dbReference>
<dbReference type="GO" id="GO:0051536">
    <property type="term" value="F:iron-sulfur cluster binding"/>
    <property type="evidence" value="ECO:0007669"/>
    <property type="project" value="InterPro"/>
</dbReference>
<dbReference type="InterPro" id="IPR023404">
    <property type="entry name" value="rSAM_horseshoe"/>
</dbReference>
<protein>
    <submittedName>
        <fullName evidence="2">TIGR03960 family B12-binding radical SAM protein</fullName>
    </submittedName>
</protein>
<accession>A0A5Q4VE61</accession>
<dbReference type="EMBL" id="VDMB01000005">
    <property type="protein sequence ID" value="TYT75253.1"/>
    <property type="molecule type" value="Genomic_DNA"/>
</dbReference>
<dbReference type="Pfam" id="PF04055">
    <property type="entry name" value="Radical_SAM"/>
    <property type="match status" value="1"/>
</dbReference>
<dbReference type="SFLD" id="SFLDS00029">
    <property type="entry name" value="Radical_SAM"/>
    <property type="match status" value="1"/>
</dbReference>
<name>A0A5Q4VE61_9BACT</name>
<comment type="caution">
    <text evidence="2">The sequence shown here is derived from an EMBL/GenBank/DDBJ whole genome shotgun (WGS) entry which is preliminary data.</text>
</comment>
<dbReference type="GO" id="GO:0003824">
    <property type="term" value="F:catalytic activity"/>
    <property type="evidence" value="ECO:0007669"/>
    <property type="project" value="InterPro"/>
</dbReference>
<dbReference type="AlphaFoldDB" id="A0A5Q4VE61"/>
<dbReference type="NCBIfam" id="TIGR03936">
    <property type="entry name" value="sam_1_link_chp"/>
    <property type="match status" value="1"/>
</dbReference>
<dbReference type="Pfam" id="PF10105">
    <property type="entry name" value="DUF2344"/>
    <property type="match status" value="1"/>
</dbReference>
<evidence type="ECO:0000313" key="2">
    <source>
        <dbReference type="EMBL" id="TYT75253.1"/>
    </source>
</evidence>
<proteinExistence type="predicted"/>
<evidence type="ECO:0000313" key="3">
    <source>
        <dbReference type="Proteomes" id="UP000321899"/>
    </source>
</evidence>
<dbReference type="SUPFAM" id="SSF102114">
    <property type="entry name" value="Radical SAM enzymes"/>
    <property type="match status" value="1"/>
</dbReference>
<dbReference type="InterPro" id="IPR023862">
    <property type="entry name" value="CHP03960_rSAM"/>
</dbReference>
<dbReference type="SFLD" id="SFLDG01082">
    <property type="entry name" value="B12-binding_domain_containing"/>
    <property type="match status" value="1"/>
</dbReference>
<dbReference type="PANTHER" id="PTHR42731:SF1">
    <property type="entry name" value="RADICAL SAM DOMAIN PROTEIN"/>
    <property type="match status" value="1"/>
</dbReference>
<dbReference type="PROSITE" id="PS51918">
    <property type="entry name" value="RADICAL_SAM"/>
    <property type="match status" value="1"/>
</dbReference>
<keyword evidence="3" id="KW-1185">Reference proteome</keyword>
<dbReference type="InterPro" id="IPR007197">
    <property type="entry name" value="rSAM"/>
</dbReference>
<dbReference type="InterPro" id="IPR018768">
    <property type="entry name" value="DUF2344"/>
</dbReference>
<dbReference type="OrthoDB" id="9806827at2"/>